<proteinExistence type="predicted"/>
<dbReference type="AlphaFoldDB" id="A0A132PSI5"/>
<dbReference type="Proteomes" id="UP000070612">
    <property type="component" value="Unassembled WGS sequence"/>
</dbReference>
<sequence length="168" mass="18491">MSVRIEQIRLVTYRWEAMQRWWSALLNVDFTPVGARTAIAEGPSLCVVLEHSPITMNASSEVAGIATITVSASSVVTASATVDRLSAVGSAPLRATDDLSGIRVWFRDPDGCDVAIRLPFYPAVSNPLNTEVDPLHILDLLRTATPPEDGSNTFERRPPWQPRIRPQR</sequence>
<dbReference type="EMBL" id="LGTW01000002">
    <property type="protein sequence ID" value="KWX25283.1"/>
    <property type="molecule type" value="Genomic_DNA"/>
</dbReference>
<comment type="caution">
    <text evidence="2">The sequence shown here is derived from an EMBL/GenBank/DDBJ whole genome shotgun (WGS) entry which is preliminary data.</text>
</comment>
<evidence type="ECO:0008006" key="4">
    <source>
        <dbReference type="Google" id="ProtNLM"/>
    </source>
</evidence>
<evidence type="ECO:0000313" key="3">
    <source>
        <dbReference type="Proteomes" id="UP000070612"/>
    </source>
</evidence>
<feature type="region of interest" description="Disordered" evidence="1">
    <location>
        <begin position="143"/>
        <end position="168"/>
    </location>
</feature>
<gene>
    <name evidence="2" type="ORF">AFM11_03025</name>
</gene>
<dbReference type="PATRIC" id="fig|59750.3.peg.2473"/>
<keyword evidence="3" id="KW-1185">Reference proteome</keyword>
<dbReference type="SUPFAM" id="SSF54593">
    <property type="entry name" value="Glyoxalase/Bleomycin resistance protein/Dihydroxybiphenyl dioxygenase"/>
    <property type="match status" value="1"/>
</dbReference>
<organism evidence="2 3">
    <name type="scientific">Mycolicibacterium wolinskyi</name>
    <dbReference type="NCBI Taxonomy" id="59750"/>
    <lineage>
        <taxon>Bacteria</taxon>
        <taxon>Bacillati</taxon>
        <taxon>Actinomycetota</taxon>
        <taxon>Actinomycetes</taxon>
        <taxon>Mycobacteriales</taxon>
        <taxon>Mycobacteriaceae</taxon>
        <taxon>Mycolicibacterium</taxon>
    </lineage>
</organism>
<evidence type="ECO:0000313" key="2">
    <source>
        <dbReference type="EMBL" id="KWX25283.1"/>
    </source>
</evidence>
<evidence type="ECO:0000256" key="1">
    <source>
        <dbReference type="SAM" id="MobiDB-lite"/>
    </source>
</evidence>
<dbReference type="InterPro" id="IPR029068">
    <property type="entry name" value="Glyas_Bleomycin-R_OHBP_Dase"/>
</dbReference>
<dbReference type="RefSeq" id="WP_067843809.1">
    <property type="nucleotide sequence ID" value="NZ_LGTW01000002.1"/>
</dbReference>
<protein>
    <recommendedName>
        <fullName evidence="4">Glyoxalase</fullName>
    </recommendedName>
</protein>
<accession>A0A132PSI5</accession>
<name>A0A132PSI5_9MYCO</name>
<reference evidence="2 3" key="1">
    <citation type="submission" date="2015-07" db="EMBL/GenBank/DDBJ databases">
        <title>A draft genome sequence of Mycobacterium wolinskyi.</title>
        <authorList>
            <person name="de Man T.J."/>
            <person name="Perry K.A."/>
            <person name="Coulliette A.D."/>
            <person name="Jensen B."/>
            <person name="Toney N.C."/>
            <person name="Limbago B.M."/>
            <person name="Noble-Wang J."/>
        </authorList>
    </citation>
    <scope>NUCLEOTIDE SEQUENCE [LARGE SCALE GENOMIC DNA]</scope>
    <source>
        <strain evidence="2 3">CDC_01</strain>
    </source>
</reference>